<dbReference type="EC" id="3.1.3.16" evidence="12"/>
<dbReference type="AlphaFoldDB" id="A0A9P9AQM1"/>
<dbReference type="EMBL" id="JAGPYM010000009">
    <property type="protein sequence ID" value="KAH6890593.1"/>
    <property type="molecule type" value="Genomic_DNA"/>
</dbReference>
<dbReference type="PROSITE" id="PS51479">
    <property type="entry name" value="ZF_RTR1"/>
    <property type="match status" value="1"/>
</dbReference>
<dbReference type="InterPro" id="IPR039693">
    <property type="entry name" value="Rtr1/RPAP2"/>
</dbReference>
<comment type="similarity">
    <text evidence="2 11 12">Belongs to the RPAP2 family.</text>
</comment>
<dbReference type="Pfam" id="PF04181">
    <property type="entry name" value="RPAP2_Rtr1"/>
    <property type="match status" value="1"/>
</dbReference>
<evidence type="ECO:0000256" key="6">
    <source>
        <dbReference type="ARBA" id="ARBA00022833"/>
    </source>
</evidence>
<dbReference type="InterPro" id="IPR007308">
    <property type="entry name" value="Rtr1/RPAP2_dom"/>
</dbReference>
<dbReference type="PANTHER" id="PTHR14732:SF0">
    <property type="entry name" value="RNA POLYMERASE II SUBUNIT B1 CTD PHOSPHATASE RPAP2-RELATED"/>
    <property type="match status" value="1"/>
</dbReference>
<evidence type="ECO:0000313" key="15">
    <source>
        <dbReference type="Proteomes" id="UP000777438"/>
    </source>
</evidence>
<dbReference type="GO" id="GO:0043175">
    <property type="term" value="F:RNA polymerase core enzyme binding"/>
    <property type="evidence" value="ECO:0007669"/>
    <property type="project" value="UniProtKB-UniRule"/>
</dbReference>
<evidence type="ECO:0000256" key="1">
    <source>
        <dbReference type="ARBA" id="ARBA00004123"/>
    </source>
</evidence>
<keyword evidence="8 12" id="KW-0539">Nucleus</keyword>
<dbReference type="GO" id="GO:0005634">
    <property type="term" value="C:nucleus"/>
    <property type="evidence" value="ECO:0007669"/>
    <property type="project" value="UniProtKB-SubCell"/>
</dbReference>
<comment type="subcellular location">
    <subcellularLocation>
        <location evidence="1 12">Nucleus</location>
    </subcellularLocation>
</comment>
<dbReference type="Proteomes" id="UP000777438">
    <property type="component" value="Unassembled WGS sequence"/>
</dbReference>
<keyword evidence="3 12" id="KW-0479">Metal-binding</keyword>
<keyword evidence="5 12" id="KW-0378">Hydrolase</keyword>
<dbReference type="PROSITE" id="PS51257">
    <property type="entry name" value="PROKAR_LIPOPROTEIN"/>
    <property type="match status" value="1"/>
</dbReference>
<sequence length="356" mass="39863">MARRENEMRLISACGVPWLRTPLHFSPAAVACLSACNYEVPGCSLSPSCGGGAFLLKLHPQTLTTTPSPLINQHIYTTLPDLSARFRLVSIMVTNPKQPQKGILKKPAQKQPAVDPREIALQHARIIQHRKDLEAQILDSLILLSEYPLVRGPQYSATQPAPSDAADFKAHIRLFQPSDYDDLIIERNVNELCGYTLCPKPRRNMGPGGEWKITGNGEIVKRKDLEMWCSQQCARMAMYVKVQLNETAAWERAGIPDIRIELMDEDKSTETEADRTARKLGDLKLEDQRQAARDTAALALERGEPNAQRDKVEVTLKEKEVEAPAPTIITPDNHDEHLMVEGFKTKLKLDPDTTME</sequence>
<dbReference type="InterPro" id="IPR038534">
    <property type="entry name" value="Rtr1/RPAP2_sf"/>
</dbReference>
<organism evidence="14 15">
    <name type="scientific">Thelonectria olida</name>
    <dbReference type="NCBI Taxonomy" id="1576542"/>
    <lineage>
        <taxon>Eukaryota</taxon>
        <taxon>Fungi</taxon>
        <taxon>Dikarya</taxon>
        <taxon>Ascomycota</taxon>
        <taxon>Pezizomycotina</taxon>
        <taxon>Sordariomycetes</taxon>
        <taxon>Hypocreomycetidae</taxon>
        <taxon>Hypocreales</taxon>
        <taxon>Nectriaceae</taxon>
        <taxon>Thelonectria</taxon>
    </lineage>
</organism>
<keyword evidence="4 12" id="KW-0863">Zinc-finger</keyword>
<name>A0A9P9AQM1_9HYPO</name>
<keyword evidence="15" id="KW-1185">Reference proteome</keyword>
<comment type="catalytic activity">
    <reaction evidence="9 12">
        <text>O-phospho-L-seryl-[protein] + H2O = L-seryl-[protein] + phosphate</text>
        <dbReference type="Rhea" id="RHEA:20629"/>
        <dbReference type="Rhea" id="RHEA-COMP:9863"/>
        <dbReference type="Rhea" id="RHEA-COMP:11604"/>
        <dbReference type="ChEBI" id="CHEBI:15377"/>
        <dbReference type="ChEBI" id="CHEBI:29999"/>
        <dbReference type="ChEBI" id="CHEBI:43474"/>
        <dbReference type="ChEBI" id="CHEBI:83421"/>
        <dbReference type="EC" id="3.1.3.16"/>
    </reaction>
</comment>
<evidence type="ECO:0000256" key="11">
    <source>
        <dbReference type="PROSITE-ProRule" id="PRU00812"/>
    </source>
</evidence>
<keyword evidence="7 12" id="KW-0904">Protein phosphatase</keyword>
<evidence type="ECO:0000256" key="9">
    <source>
        <dbReference type="ARBA" id="ARBA00047761"/>
    </source>
</evidence>
<evidence type="ECO:0000313" key="14">
    <source>
        <dbReference type="EMBL" id="KAH6890593.1"/>
    </source>
</evidence>
<comment type="caution">
    <text evidence="14">The sequence shown here is derived from an EMBL/GenBank/DDBJ whole genome shotgun (WGS) entry which is preliminary data.</text>
</comment>
<comment type="catalytic activity">
    <reaction evidence="10 12">
        <text>O-phospho-L-threonyl-[protein] + H2O = L-threonyl-[protein] + phosphate</text>
        <dbReference type="Rhea" id="RHEA:47004"/>
        <dbReference type="Rhea" id="RHEA-COMP:11060"/>
        <dbReference type="Rhea" id="RHEA-COMP:11605"/>
        <dbReference type="ChEBI" id="CHEBI:15377"/>
        <dbReference type="ChEBI" id="CHEBI:30013"/>
        <dbReference type="ChEBI" id="CHEBI:43474"/>
        <dbReference type="ChEBI" id="CHEBI:61977"/>
        <dbReference type="EC" id="3.1.3.16"/>
    </reaction>
</comment>
<evidence type="ECO:0000256" key="4">
    <source>
        <dbReference type="ARBA" id="ARBA00022771"/>
    </source>
</evidence>
<feature type="domain" description="RTR1-type" evidence="13">
    <location>
        <begin position="170"/>
        <end position="253"/>
    </location>
</feature>
<evidence type="ECO:0000256" key="10">
    <source>
        <dbReference type="ARBA" id="ARBA00048336"/>
    </source>
</evidence>
<dbReference type="OrthoDB" id="2590500at2759"/>
<dbReference type="GO" id="GO:0005737">
    <property type="term" value="C:cytoplasm"/>
    <property type="evidence" value="ECO:0007669"/>
    <property type="project" value="TreeGrafter"/>
</dbReference>
<evidence type="ECO:0000256" key="2">
    <source>
        <dbReference type="ARBA" id="ARBA00005676"/>
    </source>
</evidence>
<dbReference type="Gene3D" id="1.25.40.820">
    <property type="match status" value="1"/>
</dbReference>
<reference evidence="14 15" key="1">
    <citation type="journal article" date="2021" name="Nat. Commun.">
        <title>Genetic determinants of endophytism in the Arabidopsis root mycobiome.</title>
        <authorList>
            <person name="Mesny F."/>
            <person name="Miyauchi S."/>
            <person name="Thiergart T."/>
            <person name="Pickel B."/>
            <person name="Atanasova L."/>
            <person name="Karlsson M."/>
            <person name="Huettel B."/>
            <person name="Barry K.W."/>
            <person name="Haridas S."/>
            <person name="Chen C."/>
            <person name="Bauer D."/>
            <person name="Andreopoulos W."/>
            <person name="Pangilinan J."/>
            <person name="LaButti K."/>
            <person name="Riley R."/>
            <person name="Lipzen A."/>
            <person name="Clum A."/>
            <person name="Drula E."/>
            <person name="Henrissat B."/>
            <person name="Kohler A."/>
            <person name="Grigoriev I.V."/>
            <person name="Martin F.M."/>
            <person name="Hacquard S."/>
        </authorList>
    </citation>
    <scope>NUCLEOTIDE SEQUENCE [LARGE SCALE GENOMIC DNA]</scope>
    <source>
        <strain evidence="14 15">MPI-CAGE-CH-0241</strain>
    </source>
</reference>
<evidence type="ECO:0000259" key="13">
    <source>
        <dbReference type="PROSITE" id="PS51479"/>
    </source>
</evidence>
<dbReference type="GO" id="GO:0008270">
    <property type="term" value="F:zinc ion binding"/>
    <property type="evidence" value="ECO:0007669"/>
    <property type="project" value="UniProtKB-KW"/>
</dbReference>
<evidence type="ECO:0000256" key="3">
    <source>
        <dbReference type="ARBA" id="ARBA00022723"/>
    </source>
</evidence>
<gene>
    <name evidence="14" type="ORF">B0T10DRAFT_596694</name>
</gene>
<dbReference type="PANTHER" id="PTHR14732">
    <property type="entry name" value="RNA POLYMERASE II SUBUNIT B1 CTD PHOSPHATASE RPAP2-RELATED"/>
    <property type="match status" value="1"/>
</dbReference>
<proteinExistence type="inferred from homology"/>
<dbReference type="GO" id="GO:0008420">
    <property type="term" value="F:RNA polymerase II CTD heptapeptide repeat phosphatase activity"/>
    <property type="evidence" value="ECO:0007669"/>
    <property type="project" value="UniProtKB-UniRule"/>
</dbReference>
<protein>
    <recommendedName>
        <fullName evidence="12">RNA polymerase II subunit B1 CTD phosphatase RPAP2 homolog</fullName>
        <ecNumber evidence="12">3.1.3.16</ecNumber>
    </recommendedName>
</protein>
<comment type="function">
    <text evidence="12">Putative RNA polymerase II subunit B1 C-terminal domain (CTD) phosphatase involved in RNA polymerase II transcription regulation.</text>
</comment>
<evidence type="ECO:0000256" key="5">
    <source>
        <dbReference type="ARBA" id="ARBA00022801"/>
    </source>
</evidence>
<accession>A0A9P9AQM1</accession>
<keyword evidence="6 12" id="KW-0862">Zinc</keyword>
<evidence type="ECO:0000256" key="12">
    <source>
        <dbReference type="RuleBase" id="RU367080"/>
    </source>
</evidence>
<evidence type="ECO:0000256" key="7">
    <source>
        <dbReference type="ARBA" id="ARBA00022912"/>
    </source>
</evidence>
<evidence type="ECO:0000256" key="8">
    <source>
        <dbReference type="ARBA" id="ARBA00023242"/>
    </source>
</evidence>